<dbReference type="Gene3D" id="3.30.465.10">
    <property type="match status" value="2"/>
</dbReference>
<dbReference type="InterPro" id="IPR002346">
    <property type="entry name" value="Mopterin_DH_FAD-bd"/>
</dbReference>
<evidence type="ECO:0000256" key="1">
    <source>
        <dbReference type="ARBA" id="ARBA00022827"/>
    </source>
</evidence>
<accession>A0ABU1GTU5</accession>
<comment type="caution">
    <text evidence="3">The sequence shown here is derived from an EMBL/GenBank/DDBJ whole genome shotgun (WGS) entry which is preliminary data.</text>
</comment>
<evidence type="ECO:0000259" key="2">
    <source>
        <dbReference type="PROSITE" id="PS51387"/>
    </source>
</evidence>
<dbReference type="PROSITE" id="PS51387">
    <property type="entry name" value="FAD_PCMH"/>
    <property type="match status" value="1"/>
</dbReference>
<protein>
    <submittedName>
        <fullName evidence="3">Xanthine dehydrogenase family protein subunit M</fullName>
    </submittedName>
</protein>
<sequence length="334" mass="35529">MRAFDYARPGAVDAAIATHAKADSAYLAGGTTLLDLTKIDIMQPEQVVDINGLGLDRIERLEDGRVRVGALVTNTALARHELIETHYPVLSQALLSGASTQLRNKATTGGNVMQRVRCPYFRDGASPCNKREPGSGCSAIGGVNRETFAVLGTSEQCIAAHPSDMCVAMAAIGATVSVHGPKGTREIDFGAFHLLPGSTPEREHALEPDELITHVTLNAPERDARSGYLKLRDRASYQFALASCAAHLTLKGGVIRSPRIALGGVATKPWRALEAERILEGKTPSKALFEQAAKAAFKTATAYEHNAFKIPLGQHAIIAELGELTGLATTQEAS</sequence>
<dbReference type="InterPro" id="IPR016167">
    <property type="entry name" value="FAD-bd_PCMH_sub1"/>
</dbReference>
<dbReference type="Gene3D" id="3.30.390.50">
    <property type="entry name" value="CO dehydrogenase flavoprotein, C-terminal domain"/>
    <property type="match status" value="1"/>
</dbReference>
<dbReference type="SUPFAM" id="SSF56176">
    <property type="entry name" value="FAD-binding/transporter-associated domain-like"/>
    <property type="match status" value="1"/>
</dbReference>
<dbReference type="RefSeq" id="WP_251592865.1">
    <property type="nucleotide sequence ID" value="NZ_JAMLJI010000002.1"/>
</dbReference>
<dbReference type="PANTHER" id="PTHR42659:SF1">
    <property type="entry name" value="OXIDOREDUCTASE"/>
    <property type="match status" value="1"/>
</dbReference>
<dbReference type="SMART" id="SM01092">
    <property type="entry name" value="CO_deh_flav_C"/>
    <property type="match status" value="1"/>
</dbReference>
<dbReference type="Gene3D" id="3.30.43.10">
    <property type="entry name" value="Uridine Diphospho-n-acetylenolpyruvylglucosamine Reductase, domain 2"/>
    <property type="match status" value="1"/>
</dbReference>
<keyword evidence="1" id="KW-0285">Flavoprotein</keyword>
<dbReference type="InterPro" id="IPR036683">
    <property type="entry name" value="CO_DH_flav_C_dom_sf"/>
</dbReference>
<evidence type="ECO:0000313" key="3">
    <source>
        <dbReference type="EMBL" id="MDR5894823.1"/>
    </source>
</evidence>
<dbReference type="EMBL" id="JARWAO010000001">
    <property type="protein sequence ID" value="MDR5894823.1"/>
    <property type="molecule type" value="Genomic_DNA"/>
</dbReference>
<dbReference type="Pfam" id="PF00941">
    <property type="entry name" value="FAD_binding_5"/>
    <property type="match status" value="1"/>
</dbReference>
<organism evidence="3 4">
    <name type="scientific">Larsenimonas suaedae</name>
    <dbReference type="NCBI Taxonomy" id="1851019"/>
    <lineage>
        <taxon>Bacteria</taxon>
        <taxon>Pseudomonadati</taxon>
        <taxon>Pseudomonadota</taxon>
        <taxon>Gammaproteobacteria</taxon>
        <taxon>Oceanospirillales</taxon>
        <taxon>Halomonadaceae</taxon>
        <taxon>Larsenimonas</taxon>
    </lineage>
</organism>
<dbReference type="InterPro" id="IPR036318">
    <property type="entry name" value="FAD-bd_PCMH-like_sf"/>
</dbReference>
<reference evidence="3 4" key="1">
    <citation type="submission" date="2023-04" db="EMBL/GenBank/DDBJ databases">
        <title>A long-awaited taxogenomic arrangement of the family Halomonadaceae.</title>
        <authorList>
            <person name="De La Haba R."/>
            <person name="Chuvochina M."/>
            <person name="Wittouck S."/>
            <person name="Arahal D.R."/>
            <person name="Sanchez-Porro C."/>
            <person name="Hugenholtz P."/>
            <person name="Ventosa A."/>
        </authorList>
    </citation>
    <scope>NUCLEOTIDE SEQUENCE [LARGE SCALE GENOMIC DNA]</scope>
    <source>
        <strain evidence="3 4">DSM 22428</strain>
    </source>
</reference>
<gene>
    <name evidence="3" type="ORF">QC825_01890</name>
</gene>
<dbReference type="InterPro" id="IPR016166">
    <property type="entry name" value="FAD-bd_PCMH"/>
</dbReference>
<dbReference type="SUPFAM" id="SSF55447">
    <property type="entry name" value="CO dehydrogenase flavoprotein C-terminal domain-like"/>
    <property type="match status" value="1"/>
</dbReference>
<dbReference type="InterPro" id="IPR005107">
    <property type="entry name" value="CO_DH_flav_C"/>
</dbReference>
<proteinExistence type="predicted"/>
<feature type="domain" description="FAD-binding PCMH-type" evidence="2">
    <location>
        <begin position="1"/>
        <end position="222"/>
    </location>
</feature>
<dbReference type="InterPro" id="IPR051312">
    <property type="entry name" value="Diverse_Substr_Oxidored"/>
</dbReference>
<dbReference type="Pfam" id="PF03450">
    <property type="entry name" value="CO_deh_flav_C"/>
    <property type="match status" value="1"/>
</dbReference>
<evidence type="ECO:0000313" key="4">
    <source>
        <dbReference type="Proteomes" id="UP001269375"/>
    </source>
</evidence>
<dbReference type="Proteomes" id="UP001269375">
    <property type="component" value="Unassembled WGS sequence"/>
</dbReference>
<name>A0ABU1GTU5_9GAMM</name>
<keyword evidence="1" id="KW-0274">FAD</keyword>
<dbReference type="InterPro" id="IPR016169">
    <property type="entry name" value="FAD-bd_PCMH_sub2"/>
</dbReference>
<dbReference type="PANTHER" id="PTHR42659">
    <property type="entry name" value="XANTHINE DEHYDROGENASE SUBUNIT C-RELATED"/>
    <property type="match status" value="1"/>
</dbReference>
<keyword evidence="4" id="KW-1185">Reference proteome</keyword>